<proteinExistence type="predicted"/>
<keyword evidence="2" id="KW-1185">Reference proteome</keyword>
<dbReference type="Proteomes" id="UP000078541">
    <property type="component" value="Unassembled WGS sequence"/>
</dbReference>
<protein>
    <submittedName>
        <fullName evidence="1">Uncharacterized protein</fullName>
    </submittedName>
</protein>
<organism evidence="1 2">
    <name type="scientific">Trachymyrmex septentrionalis</name>
    <dbReference type="NCBI Taxonomy" id="34720"/>
    <lineage>
        <taxon>Eukaryota</taxon>
        <taxon>Metazoa</taxon>
        <taxon>Ecdysozoa</taxon>
        <taxon>Arthropoda</taxon>
        <taxon>Hexapoda</taxon>
        <taxon>Insecta</taxon>
        <taxon>Pterygota</taxon>
        <taxon>Neoptera</taxon>
        <taxon>Endopterygota</taxon>
        <taxon>Hymenoptera</taxon>
        <taxon>Apocrita</taxon>
        <taxon>Aculeata</taxon>
        <taxon>Formicoidea</taxon>
        <taxon>Formicidae</taxon>
        <taxon>Myrmicinae</taxon>
        <taxon>Trachymyrmex</taxon>
    </lineage>
</organism>
<dbReference type="AlphaFoldDB" id="A0A195F5G6"/>
<accession>A0A195F5G6</accession>
<evidence type="ECO:0000313" key="1">
    <source>
        <dbReference type="EMBL" id="KYN35417.1"/>
    </source>
</evidence>
<evidence type="ECO:0000313" key="2">
    <source>
        <dbReference type="Proteomes" id="UP000078541"/>
    </source>
</evidence>
<gene>
    <name evidence="1" type="ORF">ALC56_10252</name>
</gene>
<sequence length="127" mass="14569">MAPPTRTYPPDMIGCTTLTNGDLKERKIEQSYKTQYTTLFHIYLKLKGDKFDGSRLLRPYPDEGLLQSHSLHLRQYRLSLQHPSFAPQLHSILLNVKDPKRFSAFQHLVVPVKNVVCITLSTGYQLG</sequence>
<name>A0A195F5G6_9HYME</name>
<dbReference type="EMBL" id="KQ981810">
    <property type="protein sequence ID" value="KYN35417.1"/>
    <property type="molecule type" value="Genomic_DNA"/>
</dbReference>
<reference evidence="1 2" key="1">
    <citation type="submission" date="2016-03" db="EMBL/GenBank/DDBJ databases">
        <title>Trachymyrmex septentrionalis WGS genome.</title>
        <authorList>
            <person name="Nygaard S."/>
            <person name="Hu H."/>
            <person name="Boomsma J."/>
            <person name="Zhang G."/>
        </authorList>
    </citation>
    <scope>NUCLEOTIDE SEQUENCE [LARGE SCALE GENOMIC DNA]</scope>
    <source>
        <strain evidence="1">Tsep2-gDNA-1</strain>
        <tissue evidence="1">Whole body</tissue>
    </source>
</reference>